<keyword evidence="4 7" id="KW-0812">Transmembrane</keyword>
<feature type="transmembrane region" description="Helical" evidence="7">
    <location>
        <begin position="429"/>
        <end position="451"/>
    </location>
</feature>
<comment type="subcellular location">
    <subcellularLocation>
        <location evidence="1">Cell membrane</location>
        <topology evidence="1">Multi-pass membrane protein</topology>
    </subcellularLocation>
</comment>
<dbReference type="HOGENOM" id="CLU_020854_2_1_0"/>
<dbReference type="PANTHER" id="PTHR42770:SF15">
    <property type="entry name" value="GLUTAMATE_GAMMA-AMINOBUTYRATE ANTIPORTER-RELATED"/>
    <property type="match status" value="1"/>
</dbReference>
<reference evidence="8 9" key="1">
    <citation type="submission" date="2013-08" db="EMBL/GenBank/DDBJ databases">
        <authorList>
            <person name="Weinstock G."/>
            <person name="Sodergren E."/>
            <person name="Wylie T."/>
            <person name="Fulton L."/>
            <person name="Fulton R."/>
            <person name="Fronick C."/>
            <person name="O'Laughlin M."/>
            <person name="Godfrey J."/>
            <person name="Miner T."/>
            <person name="Herter B."/>
            <person name="Appelbaum E."/>
            <person name="Cordes M."/>
            <person name="Lek S."/>
            <person name="Wollam A."/>
            <person name="Pepin K.H."/>
            <person name="Palsikar V.B."/>
            <person name="Mitreva M."/>
            <person name="Wilson R.K."/>
        </authorList>
    </citation>
    <scope>NUCLEOTIDE SEQUENCE [LARGE SCALE GENOMIC DNA]</scope>
    <source>
        <strain evidence="8 9">ATCC BAA-474</strain>
    </source>
</reference>
<dbReference type="PIRSF" id="PIRSF006060">
    <property type="entry name" value="AA_transporter"/>
    <property type="match status" value="1"/>
</dbReference>
<protein>
    <submittedName>
        <fullName evidence="8">Amino acid permease</fullName>
    </submittedName>
</protein>
<dbReference type="STRING" id="1319815.HMPREF0202_00049"/>
<evidence type="ECO:0000256" key="2">
    <source>
        <dbReference type="ARBA" id="ARBA00022448"/>
    </source>
</evidence>
<dbReference type="InterPro" id="IPR002293">
    <property type="entry name" value="AA/rel_permease1"/>
</dbReference>
<dbReference type="InterPro" id="IPR050367">
    <property type="entry name" value="APC_superfamily"/>
</dbReference>
<evidence type="ECO:0000256" key="7">
    <source>
        <dbReference type="SAM" id="Phobius"/>
    </source>
</evidence>
<evidence type="ECO:0000256" key="1">
    <source>
        <dbReference type="ARBA" id="ARBA00004651"/>
    </source>
</evidence>
<comment type="caution">
    <text evidence="8">The sequence shown here is derived from an EMBL/GenBank/DDBJ whole genome shotgun (WGS) entry which is preliminary data.</text>
</comment>
<feature type="transmembrane region" description="Helical" evidence="7">
    <location>
        <begin position="144"/>
        <end position="162"/>
    </location>
</feature>
<keyword evidence="3" id="KW-1003">Cell membrane</keyword>
<evidence type="ECO:0000313" key="8">
    <source>
        <dbReference type="EMBL" id="ERT70055.1"/>
    </source>
</evidence>
<dbReference type="EMBL" id="AXZF01000002">
    <property type="protein sequence ID" value="ERT70055.1"/>
    <property type="molecule type" value="Genomic_DNA"/>
</dbReference>
<gene>
    <name evidence="8" type="ORF">HMPREF0202_00049</name>
</gene>
<dbReference type="GO" id="GO:0005886">
    <property type="term" value="C:plasma membrane"/>
    <property type="evidence" value="ECO:0007669"/>
    <property type="project" value="UniProtKB-SubCell"/>
</dbReference>
<feature type="transmembrane region" description="Helical" evidence="7">
    <location>
        <begin position="224"/>
        <end position="243"/>
    </location>
</feature>
<feature type="transmembrane region" description="Helical" evidence="7">
    <location>
        <begin position="255"/>
        <end position="278"/>
    </location>
</feature>
<feature type="transmembrane region" description="Helical" evidence="7">
    <location>
        <begin position="391"/>
        <end position="413"/>
    </location>
</feature>
<feature type="transmembrane region" description="Helical" evidence="7">
    <location>
        <begin position="358"/>
        <end position="379"/>
    </location>
</feature>
<proteinExistence type="predicted"/>
<dbReference type="Gene3D" id="1.20.1740.10">
    <property type="entry name" value="Amino acid/polyamine transporter I"/>
    <property type="match status" value="1"/>
</dbReference>
<evidence type="ECO:0000256" key="3">
    <source>
        <dbReference type="ARBA" id="ARBA00022475"/>
    </source>
</evidence>
<name>U7VEU8_9FUSO</name>
<evidence type="ECO:0000256" key="4">
    <source>
        <dbReference type="ARBA" id="ARBA00022692"/>
    </source>
</evidence>
<feature type="transmembrane region" description="Helical" evidence="7">
    <location>
        <begin position="315"/>
        <end position="337"/>
    </location>
</feature>
<evidence type="ECO:0000256" key="6">
    <source>
        <dbReference type="ARBA" id="ARBA00023136"/>
    </source>
</evidence>
<dbReference type="Pfam" id="PF13520">
    <property type="entry name" value="AA_permease_2"/>
    <property type="match status" value="1"/>
</dbReference>
<dbReference type="Proteomes" id="UP000017081">
    <property type="component" value="Unassembled WGS sequence"/>
</dbReference>
<feature type="transmembrane region" description="Helical" evidence="7">
    <location>
        <begin position="28"/>
        <end position="48"/>
    </location>
</feature>
<evidence type="ECO:0000313" key="9">
    <source>
        <dbReference type="Proteomes" id="UP000017081"/>
    </source>
</evidence>
<sequence>MIFNVKGVIIKIVLNIIQYEELRMKKKYLSVSSLVMMIFLGVFGFGNIANNFKEVGMSSATMLVIGILFYFLPLCLIMAEFGAYAQDRTSGIYSWIEIGLGKKMAYFAIWSYFIANIFYLPTLATRVPTYFSFGLFGDANISNIQTATLSLVALVISLIIGVKYQKAIGALSKPIGYISLFTVLIFLVAGIYLHLTGQGATNLTTEMFIIKTTSKSDLARSLGTFSWILFAFGGGEVVGPYVNQVENPEKNFVKGLLVASMLIGILYVLGIVSVSAFGTQEDFSKISLINAVLAGFKFMGDKIGLGIWFVKLMGIAYSLITLVALILWGSSLAAGVFSEAPKGTFPDWLTKKSDKNGILRNALIFQTILAFLFIALTTFGGEAAGELYYRVYDMTTMALIVPYFCLGISYIFFRKRGYVSPFQISKGNLIPILAGVSVSAMTFIAFIFAGYDFTVPVVKQLDKMKLYYGGLLMFMLIGLVIKFLSGINHKSKENKKK</sequence>
<feature type="transmembrane region" description="Helical" evidence="7">
    <location>
        <begin position="60"/>
        <end position="83"/>
    </location>
</feature>
<dbReference type="eggNOG" id="COG0531">
    <property type="taxonomic scope" value="Bacteria"/>
</dbReference>
<evidence type="ECO:0000256" key="5">
    <source>
        <dbReference type="ARBA" id="ARBA00022989"/>
    </source>
</evidence>
<feature type="transmembrane region" description="Helical" evidence="7">
    <location>
        <begin position="466"/>
        <end position="487"/>
    </location>
</feature>
<feature type="transmembrane region" description="Helical" evidence="7">
    <location>
        <begin position="174"/>
        <end position="195"/>
    </location>
</feature>
<organism evidence="8 9">
    <name type="scientific">Cetobacterium somerae ATCC BAA-474</name>
    <dbReference type="NCBI Taxonomy" id="1319815"/>
    <lineage>
        <taxon>Bacteria</taxon>
        <taxon>Fusobacteriati</taxon>
        <taxon>Fusobacteriota</taxon>
        <taxon>Fusobacteriia</taxon>
        <taxon>Fusobacteriales</taxon>
        <taxon>Fusobacteriaceae</taxon>
        <taxon>Cetobacterium</taxon>
    </lineage>
</organism>
<dbReference type="GO" id="GO:0022857">
    <property type="term" value="F:transmembrane transporter activity"/>
    <property type="evidence" value="ECO:0007669"/>
    <property type="project" value="InterPro"/>
</dbReference>
<dbReference type="AlphaFoldDB" id="U7VEU8"/>
<feature type="transmembrane region" description="Helical" evidence="7">
    <location>
        <begin position="104"/>
        <end position="124"/>
    </location>
</feature>
<accession>U7VEU8</accession>
<keyword evidence="9" id="KW-1185">Reference proteome</keyword>
<keyword evidence="2" id="KW-0813">Transport</keyword>
<dbReference type="PANTHER" id="PTHR42770">
    <property type="entry name" value="AMINO ACID TRANSPORTER-RELATED"/>
    <property type="match status" value="1"/>
</dbReference>
<keyword evidence="6 7" id="KW-0472">Membrane</keyword>
<keyword evidence="5 7" id="KW-1133">Transmembrane helix</keyword>